<reference evidence="1 2" key="1">
    <citation type="journal article" date="2017" name="Genome Biol. Evol.">
        <title>Comparative Genomic Analysis Identifies a Campylobacter Clade Deficient in Selenium Metabolism.</title>
        <authorList>
            <person name="Miller W.G."/>
            <person name="Yee E."/>
            <person name="Lopes B.S."/>
            <person name="Chapman M.H."/>
            <person name="Huynh S."/>
            <person name="Bono J.L."/>
            <person name="Parker C.T."/>
            <person name="Strachan N.J.C."/>
            <person name="Forbes K.J."/>
        </authorList>
    </citation>
    <scope>NUCLEOTIDE SEQUENCE [LARGE SCALE GENOMIC DNA]</scope>
    <source>
        <strain evidence="1 2">NCTC 13003</strain>
    </source>
</reference>
<accession>A0A1X9SRE1</accession>
<evidence type="ECO:0000313" key="2">
    <source>
        <dbReference type="Proteomes" id="UP000194309"/>
    </source>
</evidence>
<evidence type="ECO:0000313" key="1">
    <source>
        <dbReference type="EMBL" id="ARQ98770.1"/>
    </source>
</evidence>
<sequence>MKKIIVLIFAIYSFSFGAKFDLKPSYNLILNTTQGGATIIDNNSFIVGSSGVVLHKLKDGSKTIIARAVVTSKKDGYANLRFELFDQLKQTALPLPTILPQAGDEVILNFMYNRSLIVVPNKEIYDQVTKAFSNIDFIHPDIIAAYLSYEYKPNPSRSDFRKMCAQNAAGLIFIALDKEAVFADCGSFEILQSFKTGSVDYYEVPFYTRIKNIDTVFWKLDGAKIGNYDKYYNKLLAR</sequence>
<dbReference type="STRING" id="1660064.CIGN_0471"/>
<gene>
    <name evidence="1" type="ORF">CIGN_0471</name>
</gene>
<dbReference type="InterPro" id="IPR029276">
    <property type="entry name" value="PgbA_N"/>
</dbReference>
<dbReference type="EMBL" id="CP018788">
    <property type="protein sequence ID" value="ARQ98770.1"/>
    <property type="molecule type" value="Genomic_DNA"/>
</dbReference>
<dbReference type="Proteomes" id="UP000194309">
    <property type="component" value="Chromosome"/>
</dbReference>
<dbReference type="Pfam" id="PF15436">
    <property type="entry name" value="PGBA_N"/>
    <property type="match status" value="1"/>
</dbReference>
<accession>A0A381D7S4</accession>
<proteinExistence type="predicted"/>
<protein>
    <submittedName>
        <fullName evidence="1">PgbA domain protein</fullName>
    </submittedName>
</protein>
<name>A0A1X9SRE1_9BACT</name>
<dbReference type="KEGG" id="cdev:CIGN_0471"/>
<dbReference type="AlphaFoldDB" id="A0A1X9SRE1"/>
<organism evidence="1 2">
    <name type="scientific">Campylobacter devanensis</name>
    <dbReference type="NCBI Taxonomy" id="3161138"/>
    <lineage>
        <taxon>Bacteria</taxon>
        <taxon>Pseudomonadati</taxon>
        <taxon>Campylobacterota</taxon>
        <taxon>Epsilonproteobacteria</taxon>
        <taxon>Campylobacterales</taxon>
        <taxon>Campylobacteraceae</taxon>
        <taxon>Campylobacter</taxon>
    </lineage>
</organism>
<keyword evidence="2" id="KW-1185">Reference proteome</keyword>